<keyword evidence="2" id="KW-1185">Reference proteome</keyword>
<gene>
    <name evidence="1" type="ORF">M622_17000</name>
</gene>
<dbReference type="SUPFAM" id="SSF46689">
    <property type="entry name" value="Homeodomain-like"/>
    <property type="match status" value="1"/>
</dbReference>
<dbReference type="AlphaFoldDB" id="S9ZNL6"/>
<dbReference type="PATRIC" id="fig|1348657.5.peg.2486"/>
<comment type="caution">
    <text evidence="1">The sequence shown here is derived from an EMBL/GenBank/DDBJ whole genome shotgun (WGS) entry which is preliminary data.</text>
</comment>
<reference evidence="1 2" key="1">
    <citation type="submission" date="2013-06" db="EMBL/GenBank/DDBJ databases">
        <title>Draft genome sequence of Thauera terpenica.</title>
        <authorList>
            <person name="Liu B."/>
            <person name="Frostegard A.H."/>
            <person name="Shapleigh J.P."/>
        </authorList>
    </citation>
    <scope>NUCLEOTIDE SEQUENCE [LARGE SCALE GENOMIC DNA]</scope>
    <source>
        <strain evidence="1 2">58Eu</strain>
    </source>
</reference>
<proteinExistence type="predicted"/>
<dbReference type="EMBL" id="ATJV01000063">
    <property type="protein sequence ID" value="EPZ15062.1"/>
    <property type="molecule type" value="Genomic_DNA"/>
</dbReference>
<name>S9ZNL6_9RHOO</name>
<evidence type="ECO:0000313" key="2">
    <source>
        <dbReference type="Proteomes" id="UP000015455"/>
    </source>
</evidence>
<dbReference type="STRING" id="1348657.M622_17000"/>
<protein>
    <submittedName>
        <fullName evidence="1">Uncharacterized protein</fullName>
    </submittedName>
</protein>
<dbReference type="Gene3D" id="1.10.357.10">
    <property type="entry name" value="Tetracycline Repressor, domain 2"/>
    <property type="match status" value="1"/>
</dbReference>
<evidence type="ECO:0000313" key="1">
    <source>
        <dbReference type="EMBL" id="EPZ15062.1"/>
    </source>
</evidence>
<accession>S9ZNL6</accession>
<dbReference type="Proteomes" id="UP000015455">
    <property type="component" value="Unassembled WGS sequence"/>
</dbReference>
<dbReference type="InterPro" id="IPR009057">
    <property type="entry name" value="Homeodomain-like_sf"/>
</dbReference>
<dbReference type="eggNOG" id="COG1309">
    <property type="taxonomic scope" value="Bacteria"/>
</dbReference>
<organism evidence="1 2">
    <name type="scientific">Thauera terpenica 58Eu</name>
    <dbReference type="NCBI Taxonomy" id="1348657"/>
    <lineage>
        <taxon>Bacteria</taxon>
        <taxon>Pseudomonadati</taxon>
        <taxon>Pseudomonadota</taxon>
        <taxon>Betaproteobacteria</taxon>
        <taxon>Rhodocyclales</taxon>
        <taxon>Zoogloeaceae</taxon>
        <taxon>Thauera</taxon>
    </lineage>
</organism>
<sequence>MGLQQPLGKTERTKLALMLAAERLFGDLGIDAVGLRAVSEAAGQKNNNAVQYHFGDKMNLLTSIFEFREGLFQPLRQQMLEQAEAQGRLGDLRGLLRVCFEPNFRLYRDQQGISYLKLHVAYLATHRPRGVRHPVDYDSPNTVIFRRAIALLGQRLAFLGERRFWLRLESAGAMFLSALIQHSARTEERNLPADELFEDVIEMMAAALSAPPGHHSGTD</sequence>